<dbReference type="PROSITE" id="PS50931">
    <property type="entry name" value="HTH_LYSR"/>
    <property type="match status" value="1"/>
</dbReference>
<evidence type="ECO:0000313" key="7">
    <source>
        <dbReference type="Proteomes" id="UP000409037"/>
    </source>
</evidence>
<organism evidence="6 7">
    <name type="scientific">Pseudomonas fluorescens</name>
    <dbReference type="NCBI Taxonomy" id="294"/>
    <lineage>
        <taxon>Bacteria</taxon>
        <taxon>Pseudomonadati</taxon>
        <taxon>Pseudomonadota</taxon>
        <taxon>Gammaproteobacteria</taxon>
        <taxon>Pseudomonadales</taxon>
        <taxon>Pseudomonadaceae</taxon>
        <taxon>Pseudomonas</taxon>
    </lineage>
</organism>
<dbReference type="SUPFAM" id="SSF53850">
    <property type="entry name" value="Periplasmic binding protein-like II"/>
    <property type="match status" value="1"/>
</dbReference>
<dbReference type="GO" id="GO:0003700">
    <property type="term" value="F:DNA-binding transcription factor activity"/>
    <property type="evidence" value="ECO:0007669"/>
    <property type="project" value="InterPro"/>
</dbReference>
<reference evidence="6 7" key="1">
    <citation type="submission" date="2019-09" db="EMBL/GenBank/DDBJ databases">
        <authorList>
            <person name="Chandra G."/>
            <person name="Truman W A."/>
        </authorList>
    </citation>
    <scope>NUCLEOTIDE SEQUENCE [LARGE SCALE GENOMIC DNA]</scope>
    <source>
        <strain evidence="6">PS833</strain>
    </source>
</reference>
<evidence type="ECO:0000256" key="3">
    <source>
        <dbReference type="ARBA" id="ARBA00023125"/>
    </source>
</evidence>
<evidence type="ECO:0000313" key="6">
    <source>
        <dbReference type="EMBL" id="VVO39070.1"/>
    </source>
</evidence>
<dbReference type="InterPro" id="IPR000847">
    <property type="entry name" value="LysR_HTH_N"/>
</dbReference>
<gene>
    <name evidence="6" type="primary">yidZ</name>
    <name evidence="6" type="ORF">PS833_05635</name>
</gene>
<dbReference type="InterPro" id="IPR036388">
    <property type="entry name" value="WH-like_DNA-bd_sf"/>
</dbReference>
<dbReference type="InterPro" id="IPR036390">
    <property type="entry name" value="WH_DNA-bd_sf"/>
</dbReference>
<dbReference type="PRINTS" id="PR00039">
    <property type="entry name" value="HTHLYSR"/>
</dbReference>
<comment type="similarity">
    <text evidence="1">Belongs to the LysR transcriptional regulatory family.</text>
</comment>
<keyword evidence="2" id="KW-0805">Transcription regulation</keyword>
<evidence type="ECO:0000256" key="2">
    <source>
        <dbReference type="ARBA" id="ARBA00023015"/>
    </source>
</evidence>
<keyword evidence="4" id="KW-0804">Transcription</keyword>
<keyword evidence="3" id="KW-0238">DNA-binding</keyword>
<feature type="domain" description="HTH lysR-type" evidence="5">
    <location>
        <begin position="6"/>
        <end position="63"/>
    </location>
</feature>
<evidence type="ECO:0000259" key="5">
    <source>
        <dbReference type="PROSITE" id="PS50931"/>
    </source>
</evidence>
<dbReference type="GO" id="GO:0003677">
    <property type="term" value="F:DNA binding"/>
    <property type="evidence" value="ECO:0007669"/>
    <property type="project" value="UniProtKB-KW"/>
</dbReference>
<dbReference type="EMBL" id="CABVHU010000020">
    <property type="protein sequence ID" value="VVO39070.1"/>
    <property type="molecule type" value="Genomic_DNA"/>
</dbReference>
<dbReference type="Gene3D" id="1.10.10.10">
    <property type="entry name" value="Winged helix-like DNA-binding domain superfamily/Winged helix DNA-binding domain"/>
    <property type="match status" value="1"/>
</dbReference>
<protein>
    <submittedName>
        <fullName evidence="6">HTH-type transcriptional regulator YidZ</fullName>
    </submittedName>
</protein>
<evidence type="ECO:0000256" key="1">
    <source>
        <dbReference type="ARBA" id="ARBA00009437"/>
    </source>
</evidence>
<proteinExistence type="inferred from homology"/>
<dbReference type="PANTHER" id="PTHR30118">
    <property type="entry name" value="HTH-TYPE TRANSCRIPTIONAL REGULATOR LEUO-RELATED"/>
    <property type="match status" value="1"/>
</dbReference>
<name>A0A5E7FIG5_PSEFL</name>
<evidence type="ECO:0000256" key="4">
    <source>
        <dbReference type="ARBA" id="ARBA00023163"/>
    </source>
</evidence>
<dbReference type="Proteomes" id="UP000409037">
    <property type="component" value="Unassembled WGS sequence"/>
</dbReference>
<sequence length="185" mass="20811">MELRELDLNLLLVFNQLLIDRRVSTAADNLELTQPAVSNALKRLRTTLNDELFVRTYQGMEPTPYARQLAEPVALAIQTLRDALSRQDTFDPLNCNRRFTMAMTDIGEIYFMPRLMDALAERAPGCSISTLRTTPIPWPKVCRTARSILRSGCFLTCRRAFFNSACSIIATSACAVRAIQPPGNR</sequence>
<dbReference type="SUPFAM" id="SSF46785">
    <property type="entry name" value="Winged helix' DNA-binding domain"/>
    <property type="match status" value="1"/>
</dbReference>
<dbReference type="InterPro" id="IPR050389">
    <property type="entry name" value="LysR-type_TF"/>
</dbReference>
<dbReference type="PANTHER" id="PTHR30118:SF15">
    <property type="entry name" value="TRANSCRIPTIONAL REGULATORY PROTEIN"/>
    <property type="match status" value="1"/>
</dbReference>
<accession>A0A5E7FIG5</accession>
<dbReference type="AlphaFoldDB" id="A0A5E7FIG5"/>
<dbReference type="Pfam" id="PF00126">
    <property type="entry name" value="HTH_1"/>
    <property type="match status" value="1"/>
</dbReference>
<dbReference type="Gene3D" id="3.40.190.10">
    <property type="entry name" value="Periplasmic binding protein-like II"/>
    <property type="match status" value="1"/>
</dbReference>